<evidence type="ECO:0000313" key="2">
    <source>
        <dbReference type="Proteomes" id="UP000734854"/>
    </source>
</evidence>
<accession>A0A8J5HQA3</accession>
<dbReference type="Proteomes" id="UP000734854">
    <property type="component" value="Unassembled WGS sequence"/>
</dbReference>
<proteinExistence type="predicted"/>
<sequence>MSEFQLPYKAISHAEFETVKEKLNQVVHSIGQPLNANDGGLLATIMVAGFKGAIAYYGLEEVSVSCLMSEESLGFLTTDLFSALSLQRVMAGYASTKAGVSSHSIIERLLSMAEGGAVSRQHGWPKAVTVQTEHWPTRQGQRQR</sequence>
<dbReference type="EMBL" id="JACMSC010000003">
    <property type="protein sequence ID" value="KAG6529155.1"/>
    <property type="molecule type" value="Genomic_DNA"/>
</dbReference>
<comment type="caution">
    <text evidence="1">The sequence shown here is derived from an EMBL/GenBank/DDBJ whole genome shotgun (WGS) entry which is preliminary data.</text>
</comment>
<keyword evidence="2" id="KW-1185">Reference proteome</keyword>
<protein>
    <submittedName>
        <fullName evidence="1">Uncharacterized protein</fullName>
    </submittedName>
</protein>
<dbReference type="AlphaFoldDB" id="A0A8J5HQA3"/>
<gene>
    <name evidence="1" type="ORF">ZIOFF_011350</name>
</gene>
<evidence type="ECO:0000313" key="1">
    <source>
        <dbReference type="EMBL" id="KAG6529155.1"/>
    </source>
</evidence>
<name>A0A8J5HQA3_ZINOF</name>
<organism evidence="1 2">
    <name type="scientific">Zingiber officinale</name>
    <name type="common">Ginger</name>
    <name type="synonym">Amomum zingiber</name>
    <dbReference type="NCBI Taxonomy" id="94328"/>
    <lineage>
        <taxon>Eukaryota</taxon>
        <taxon>Viridiplantae</taxon>
        <taxon>Streptophyta</taxon>
        <taxon>Embryophyta</taxon>
        <taxon>Tracheophyta</taxon>
        <taxon>Spermatophyta</taxon>
        <taxon>Magnoliopsida</taxon>
        <taxon>Liliopsida</taxon>
        <taxon>Zingiberales</taxon>
        <taxon>Zingiberaceae</taxon>
        <taxon>Zingiber</taxon>
    </lineage>
</organism>
<reference evidence="1 2" key="1">
    <citation type="submission" date="2020-08" db="EMBL/GenBank/DDBJ databases">
        <title>Plant Genome Project.</title>
        <authorList>
            <person name="Zhang R.-G."/>
        </authorList>
    </citation>
    <scope>NUCLEOTIDE SEQUENCE [LARGE SCALE GENOMIC DNA]</scope>
    <source>
        <tissue evidence="1">Rhizome</tissue>
    </source>
</reference>